<dbReference type="GO" id="GO:0005918">
    <property type="term" value="C:septate junction"/>
    <property type="evidence" value="ECO:0007669"/>
    <property type="project" value="TreeGrafter"/>
</dbReference>
<dbReference type="InterPro" id="IPR004031">
    <property type="entry name" value="PMP22/EMP/MP20/Claudin"/>
</dbReference>
<evidence type="ECO:0000256" key="3">
    <source>
        <dbReference type="ARBA" id="ARBA00022989"/>
    </source>
</evidence>
<evidence type="ECO:0000313" key="6">
    <source>
        <dbReference type="EMBL" id="CAD7243938.1"/>
    </source>
</evidence>
<dbReference type="EMBL" id="LR900045">
    <property type="protein sequence ID" value="CAD7243938.1"/>
    <property type="molecule type" value="Genomic_DNA"/>
</dbReference>
<evidence type="ECO:0000256" key="4">
    <source>
        <dbReference type="ARBA" id="ARBA00023136"/>
    </source>
</evidence>
<feature type="transmembrane region" description="Helical" evidence="5">
    <location>
        <begin position="84"/>
        <end position="106"/>
    </location>
</feature>
<dbReference type="PANTHER" id="PTHR21284">
    <property type="entry name" value="EG:80H7.2 PROTEIN"/>
    <property type="match status" value="1"/>
</dbReference>
<reference evidence="6" key="1">
    <citation type="submission" date="2020-11" db="EMBL/GenBank/DDBJ databases">
        <authorList>
            <person name="Tran Van P."/>
        </authorList>
    </citation>
    <scope>NUCLEOTIDE SEQUENCE</scope>
</reference>
<dbReference type="EMBL" id="CAJPEV010000528">
    <property type="protein sequence ID" value="CAG0886165.1"/>
    <property type="molecule type" value="Genomic_DNA"/>
</dbReference>
<dbReference type="AlphaFoldDB" id="A0A7R8XCW5"/>
<dbReference type="PANTHER" id="PTHR21284:SF6">
    <property type="entry name" value="SINUOUS"/>
    <property type="match status" value="1"/>
</dbReference>
<feature type="transmembrane region" description="Helical" evidence="5">
    <location>
        <begin position="126"/>
        <end position="147"/>
    </location>
</feature>
<dbReference type="GO" id="GO:0016020">
    <property type="term" value="C:membrane"/>
    <property type="evidence" value="ECO:0007669"/>
    <property type="project" value="UniProtKB-SubCell"/>
</dbReference>
<feature type="transmembrane region" description="Helical" evidence="5">
    <location>
        <begin position="50"/>
        <end position="72"/>
    </location>
</feature>
<proteinExistence type="predicted"/>
<dbReference type="Pfam" id="PF13903">
    <property type="entry name" value="Claudin_2"/>
    <property type="match status" value="1"/>
</dbReference>
<evidence type="ECO:0000313" key="7">
    <source>
        <dbReference type="Proteomes" id="UP000677054"/>
    </source>
</evidence>
<organism evidence="6">
    <name type="scientific">Darwinula stevensoni</name>
    <dbReference type="NCBI Taxonomy" id="69355"/>
    <lineage>
        <taxon>Eukaryota</taxon>
        <taxon>Metazoa</taxon>
        <taxon>Ecdysozoa</taxon>
        <taxon>Arthropoda</taxon>
        <taxon>Crustacea</taxon>
        <taxon>Oligostraca</taxon>
        <taxon>Ostracoda</taxon>
        <taxon>Podocopa</taxon>
        <taxon>Podocopida</taxon>
        <taxon>Darwinulocopina</taxon>
        <taxon>Darwinuloidea</taxon>
        <taxon>Darwinulidae</taxon>
        <taxon>Darwinula</taxon>
    </lineage>
</organism>
<dbReference type="OrthoDB" id="10062378at2759"/>
<evidence type="ECO:0000256" key="1">
    <source>
        <dbReference type="ARBA" id="ARBA00004141"/>
    </source>
</evidence>
<evidence type="ECO:0000256" key="2">
    <source>
        <dbReference type="ARBA" id="ARBA00022692"/>
    </source>
</evidence>
<accession>A0A7R8XCW5</accession>
<dbReference type="GO" id="GO:0019991">
    <property type="term" value="P:septate junction assembly"/>
    <property type="evidence" value="ECO:0007669"/>
    <property type="project" value="TreeGrafter"/>
</dbReference>
<evidence type="ECO:0000256" key="5">
    <source>
        <dbReference type="SAM" id="Phobius"/>
    </source>
</evidence>
<sequence>MVSSRLWEVCFENFRDPLHLYDRYFKGCRWIFDEEYHVISDIILPPFFVAVQWFFTFSFVFHLVACIVLVMLQTCCTPQKERVTLRSLAGILFFAAFCGTISLITFGAEGDSQYWMPDWKHNHLSWSFACGFLGVFVQYVVAILCLVEARQQIKKAKRHPQIVYSVEGGGKM</sequence>
<dbReference type="Gene3D" id="1.20.140.150">
    <property type="match status" value="1"/>
</dbReference>
<comment type="subcellular location">
    <subcellularLocation>
        <location evidence="1">Membrane</location>
        <topology evidence="1">Multi-pass membrane protein</topology>
    </subcellularLocation>
</comment>
<gene>
    <name evidence="6" type="ORF">DSTB1V02_LOCUS3845</name>
</gene>
<protein>
    <submittedName>
        <fullName evidence="6">Uncharacterized protein</fullName>
    </submittedName>
</protein>
<name>A0A7R8XCW5_9CRUS</name>
<keyword evidence="2 5" id="KW-0812">Transmembrane</keyword>
<keyword evidence="3 5" id="KW-1133">Transmembrane helix</keyword>
<keyword evidence="4 5" id="KW-0472">Membrane</keyword>
<keyword evidence="7" id="KW-1185">Reference proteome</keyword>
<dbReference type="Proteomes" id="UP000677054">
    <property type="component" value="Unassembled WGS sequence"/>
</dbReference>
<dbReference type="GO" id="GO:0035151">
    <property type="term" value="P:regulation of tube size, open tracheal system"/>
    <property type="evidence" value="ECO:0007669"/>
    <property type="project" value="TreeGrafter"/>
</dbReference>